<evidence type="ECO:0000313" key="3">
    <source>
        <dbReference type="EMBL" id="KAG6750245.1"/>
    </source>
</evidence>
<dbReference type="Proteomes" id="UP000886885">
    <property type="component" value="Chromosome 14A"/>
</dbReference>
<evidence type="ECO:0000259" key="2">
    <source>
        <dbReference type="PROSITE" id="PS50829"/>
    </source>
</evidence>
<evidence type="ECO:0000256" key="1">
    <source>
        <dbReference type="SAM" id="MobiDB-lite"/>
    </source>
</evidence>
<dbReference type="OrthoDB" id="6415790at2759"/>
<evidence type="ECO:0000313" key="4">
    <source>
        <dbReference type="Proteomes" id="UP000886885"/>
    </source>
</evidence>
<feature type="compositionally biased region" description="Polar residues" evidence="1">
    <location>
        <begin position="487"/>
        <end position="509"/>
    </location>
</feature>
<dbReference type="EMBL" id="JAAWWB010000027">
    <property type="protein sequence ID" value="KAG6750245.1"/>
    <property type="molecule type" value="Genomic_DNA"/>
</dbReference>
<feature type="region of interest" description="Disordered" evidence="1">
    <location>
        <begin position="1"/>
        <end position="41"/>
    </location>
</feature>
<accession>A0A8X8CDC0</accession>
<feature type="compositionally biased region" description="Basic and acidic residues" evidence="1">
    <location>
        <begin position="211"/>
        <end position="227"/>
    </location>
</feature>
<name>A0A8X8CDC0_POPTO</name>
<protein>
    <recommendedName>
        <fullName evidence="2">GYF domain-containing protein</fullName>
    </recommendedName>
</protein>
<dbReference type="AlphaFoldDB" id="A0A8X8CDC0"/>
<keyword evidence="4" id="KW-1185">Reference proteome</keyword>
<feature type="region of interest" description="Disordered" evidence="1">
    <location>
        <begin position="477"/>
        <end position="509"/>
    </location>
</feature>
<sequence length="601" mass="67603">MENSSTRNYEARRAPSDCWAESNSKETNYDQRRERKWNTRWGPDDKDTDGLYEKWIDSGRDGDMPFGKDEWEDDHYRLTPPKFEGGESLLITKLQLQTNRFQHFVTDEDVGKILQRFHLVVEGAISDKGESGTLRYSRSKFLDEYRMTDMKSRQLSNGFVQVPSLTLEETFLKGIDKGDIVSSGAPQISKEGSLGWNPTDSSHPRRAKLGSSREDVPHSFDDGKDESLDNSMGGHGTYSDGFSHERKTPFQGSSSKLDMMQEHIMYPDNKSPKLKIFICVFAVCPLLFFSRVSIRETSPCKKTDEMPISRELALEGNTSSNSGTPWRAPSLVEQLNTVSHDWRDASGDFRSRAADMAWNQLQKDPENPCESNFPYPSFSRDEAKWQADEDPIIKRQPSAVLDWEQEVQKFPQPSPENLVLYYKDPQGEIQGPFSGSDIIGWFEAGFFGIDLQVRLANASKDSPFLLLGDVMPHLRAKARPPPGFSGTKPNEFTDTSSRTNTSSFGNMHSSLNELNTIRNDLWSKPGSTTEAENRFLESLMSATMGVLHPKGFSEKSSGDVPALGVDGGTDLHLKRCSIYGFKVRSSLRFPDATCKTPILVG</sequence>
<feature type="domain" description="GYF" evidence="2">
    <location>
        <begin position="417"/>
        <end position="468"/>
    </location>
</feature>
<dbReference type="PANTHER" id="PTHR47471">
    <property type="entry name" value="GYF DOMAIN-CONTAINING PROTEIN"/>
    <property type="match status" value="1"/>
</dbReference>
<dbReference type="PROSITE" id="PS50829">
    <property type="entry name" value="GYF"/>
    <property type="match status" value="1"/>
</dbReference>
<proteinExistence type="predicted"/>
<gene>
    <name evidence="3" type="ORF">POTOM_047342</name>
</gene>
<organism evidence="3 4">
    <name type="scientific">Populus tomentosa</name>
    <name type="common">Chinese white poplar</name>
    <dbReference type="NCBI Taxonomy" id="118781"/>
    <lineage>
        <taxon>Eukaryota</taxon>
        <taxon>Viridiplantae</taxon>
        <taxon>Streptophyta</taxon>
        <taxon>Embryophyta</taxon>
        <taxon>Tracheophyta</taxon>
        <taxon>Spermatophyta</taxon>
        <taxon>Magnoliopsida</taxon>
        <taxon>eudicotyledons</taxon>
        <taxon>Gunneridae</taxon>
        <taxon>Pentapetalae</taxon>
        <taxon>rosids</taxon>
        <taxon>fabids</taxon>
        <taxon>Malpighiales</taxon>
        <taxon>Salicaceae</taxon>
        <taxon>Saliceae</taxon>
        <taxon>Populus</taxon>
    </lineage>
</organism>
<dbReference type="Pfam" id="PF02213">
    <property type="entry name" value="GYF"/>
    <property type="match status" value="1"/>
</dbReference>
<dbReference type="PANTHER" id="PTHR47471:SF1">
    <property type="entry name" value="PROTEIN ESSENTIAL FOR POTEXVIRUS ACCUMULATION 1"/>
    <property type="match status" value="1"/>
</dbReference>
<dbReference type="SMART" id="SM00444">
    <property type="entry name" value="GYF"/>
    <property type="match status" value="1"/>
</dbReference>
<feature type="compositionally biased region" description="Basic and acidic residues" evidence="1">
    <location>
        <begin position="23"/>
        <end position="41"/>
    </location>
</feature>
<comment type="caution">
    <text evidence="3">The sequence shown here is derived from an EMBL/GenBank/DDBJ whole genome shotgun (WGS) entry which is preliminary data.</text>
</comment>
<reference evidence="3" key="1">
    <citation type="journal article" date="2020" name="bioRxiv">
        <title>Hybrid origin of Populus tomentosa Carr. identified through genome sequencing and phylogenomic analysis.</title>
        <authorList>
            <person name="An X."/>
            <person name="Gao K."/>
            <person name="Chen Z."/>
            <person name="Li J."/>
            <person name="Yang X."/>
            <person name="Yang X."/>
            <person name="Zhou J."/>
            <person name="Guo T."/>
            <person name="Zhao T."/>
            <person name="Huang S."/>
            <person name="Miao D."/>
            <person name="Khan W.U."/>
            <person name="Rao P."/>
            <person name="Ye M."/>
            <person name="Lei B."/>
            <person name="Liao W."/>
            <person name="Wang J."/>
            <person name="Ji L."/>
            <person name="Li Y."/>
            <person name="Guo B."/>
            <person name="Mustafa N.S."/>
            <person name="Li S."/>
            <person name="Yun Q."/>
            <person name="Keller S.R."/>
            <person name="Mao J."/>
            <person name="Zhang R."/>
            <person name="Strauss S.H."/>
        </authorList>
    </citation>
    <scope>NUCLEOTIDE SEQUENCE</scope>
    <source>
        <strain evidence="3">GM15</strain>
        <tissue evidence="3">Leaf</tissue>
    </source>
</reference>
<feature type="region of interest" description="Disordered" evidence="1">
    <location>
        <begin position="183"/>
        <end position="252"/>
    </location>
</feature>
<dbReference type="CDD" id="cd00072">
    <property type="entry name" value="GYF"/>
    <property type="match status" value="1"/>
</dbReference>
<dbReference type="InterPro" id="IPR003169">
    <property type="entry name" value="GYF"/>
</dbReference>